<evidence type="ECO:0000313" key="2">
    <source>
        <dbReference type="Proteomes" id="UP001391051"/>
    </source>
</evidence>
<accession>A0ABR1QQ46</accession>
<sequence length="343" mass="39782">MAIKSKLRSRKKTAAERVDPCALVYRMRGGQYRGTFGQKSKVAGLKARPHKAVAARKPSPPRSLAEKQAIIDEFKKNTLEQLQSPLFQIPPEIRNKIYEYCADVCMRQDSVNYLFTSPPTWGTCKYPALLQSCKRIAQESHAIILSSQVEIRATRLGMFYKTVGPFIPVNIRHVHVFHHELVNPYLLTTSLECMLRGANNIETAKLTTYTRNMHEVTGEYHWERPKNLKKEQYGEDGGETYQIKNSHPVDLIAAVSCWHDRAALRGFHLPVNQYPHHKWMVVQFEDKSHRVRSFDNALNLAIRRQDEWRCVYRSEKLEKLFTETVKREAEIVAKSENPELMFR</sequence>
<reference evidence="1 2" key="1">
    <citation type="submission" date="2023-01" db="EMBL/GenBank/DDBJ databases">
        <title>Analysis of 21 Apiospora genomes using comparative genomics revels a genus with tremendous synthesis potential of carbohydrate active enzymes and secondary metabolites.</title>
        <authorList>
            <person name="Sorensen T."/>
        </authorList>
    </citation>
    <scope>NUCLEOTIDE SEQUENCE [LARGE SCALE GENOMIC DNA]</scope>
    <source>
        <strain evidence="1 2">CBS 24483</strain>
    </source>
</reference>
<protein>
    <submittedName>
        <fullName evidence="1">Uncharacterized protein</fullName>
    </submittedName>
</protein>
<dbReference type="RefSeq" id="XP_066703970.1">
    <property type="nucleotide sequence ID" value="XM_066838906.1"/>
</dbReference>
<name>A0ABR1QQ46_9PEZI</name>
<proteinExistence type="predicted"/>
<dbReference type="EMBL" id="JAQQWE010000002">
    <property type="protein sequence ID" value="KAK7961859.1"/>
    <property type="molecule type" value="Genomic_DNA"/>
</dbReference>
<evidence type="ECO:0000313" key="1">
    <source>
        <dbReference type="EMBL" id="KAK7961859.1"/>
    </source>
</evidence>
<comment type="caution">
    <text evidence="1">The sequence shown here is derived from an EMBL/GenBank/DDBJ whole genome shotgun (WGS) entry which is preliminary data.</text>
</comment>
<organism evidence="1 2">
    <name type="scientific">Apiospora aurea</name>
    <dbReference type="NCBI Taxonomy" id="335848"/>
    <lineage>
        <taxon>Eukaryota</taxon>
        <taxon>Fungi</taxon>
        <taxon>Dikarya</taxon>
        <taxon>Ascomycota</taxon>
        <taxon>Pezizomycotina</taxon>
        <taxon>Sordariomycetes</taxon>
        <taxon>Xylariomycetidae</taxon>
        <taxon>Amphisphaeriales</taxon>
        <taxon>Apiosporaceae</taxon>
        <taxon>Apiospora</taxon>
    </lineage>
</organism>
<dbReference type="Proteomes" id="UP001391051">
    <property type="component" value="Unassembled WGS sequence"/>
</dbReference>
<gene>
    <name evidence="1" type="ORF">PG986_002684</name>
</gene>
<dbReference type="GeneID" id="92071968"/>
<keyword evidence="2" id="KW-1185">Reference proteome</keyword>